<feature type="repeat" description="TPR" evidence="3">
    <location>
        <begin position="258"/>
        <end position="291"/>
    </location>
</feature>
<dbReference type="SUPFAM" id="SSF48452">
    <property type="entry name" value="TPR-like"/>
    <property type="match status" value="3"/>
</dbReference>
<evidence type="ECO:0000256" key="3">
    <source>
        <dbReference type="PROSITE-ProRule" id="PRU00339"/>
    </source>
</evidence>
<name>A0ABX0A309_9BACI</name>
<comment type="caution">
    <text evidence="4">The sequence shown here is derived from an EMBL/GenBank/DDBJ whole genome shotgun (WGS) entry which is preliminary data.</text>
</comment>
<keyword evidence="1" id="KW-0677">Repeat</keyword>
<keyword evidence="2 3" id="KW-0802">TPR repeat</keyword>
<protein>
    <submittedName>
        <fullName evidence="4">Tetratricopeptide repeat protein</fullName>
    </submittedName>
</protein>
<dbReference type="Gene3D" id="1.25.40.10">
    <property type="entry name" value="Tetratricopeptide repeat domain"/>
    <property type="match status" value="3"/>
</dbReference>
<dbReference type="RefSeq" id="WP_161920649.1">
    <property type="nucleotide sequence ID" value="NZ_JAACYS010000035.1"/>
</dbReference>
<dbReference type="EMBL" id="JAACYS010000035">
    <property type="protein sequence ID" value="NCU17818.1"/>
    <property type="molecule type" value="Genomic_DNA"/>
</dbReference>
<evidence type="ECO:0000256" key="1">
    <source>
        <dbReference type="ARBA" id="ARBA00022737"/>
    </source>
</evidence>
<sequence length="497" mass="58020">MNMIETKDKQETLQSLIDQLRDKNQVNLHKSIVHKIEQHLSEKDLDVNLKFQAHSVLGSFYRSIRNYDRAAGNYREALHSVFMIDDTHAKMIIQTYLDYIALETEYQQYKKARTFSANLLNWLDRHSSEDDIAYGLTYKGLGELFFEEENYPGGIEQLQKALVYFRKKLPEAHPIIVETISAVANAYIEIEKYDEAIAPYETILKSKIEAGDKLGEALTLLRIGEIYYYKDLKQARSEVMKALKIFQNMDKQEHTHILKAYLMLGEIDENMANYPRAINYYKKALQIVEEQNQTNVAMVVFIYSKIGMISIKMNELDEAKVYLEKGLPISKNFANIRMQFLYGLGKIYSFEKQYDKACQMFTEFLQGLEQSGHKVSKSYADTLQALAFNFLQQNQFEAALKYYDEARLTYNQLMSTSCREEKGLTYMRLGFCYENIVAPDLKQAEICYEKGYEILSKVKSVELREEALATLIDFYRRTNKPGKRRIYENKLVKLQNV</sequence>
<keyword evidence="5" id="KW-1185">Reference proteome</keyword>
<dbReference type="InterPro" id="IPR019734">
    <property type="entry name" value="TPR_rpt"/>
</dbReference>
<dbReference type="PANTHER" id="PTHR45641">
    <property type="entry name" value="TETRATRICOPEPTIDE REPEAT PROTEIN (AFU_ORTHOLOGUE AFUA_6G03870)"/>
    <property type="match status" value="1"/>
</dbReference>
<gene>
    <name evidence="4" type="ORF">GW534_08740</name>
</gene>
<dbReference type="PROSITE" id="PS50005">
    <property type="entry name" value="TPR"/>
    <property type="match status" value="1"/>
</dbReference>
<dbReference type="SMART" id="SM00028">
    <property type="entry name" value="TPR"/>
    <property type="match status" value="8"/>
</dbReference>
<organism evidence="4 5">
    <name type="scientific">Pallidibacillus pasinlerensis</name>
    <dbReference type="NCBI Taxonomy" id="2703818"/>
    <lineage>
        <taxon>Bacteria</taxon>
        <taxon>Bacillati</taxon>
        <taxon>Bacillota</taxon>
        <taxon>Bacilli</taxon>
        <taxon>Bacillales</taxon>
        <taxon>Bacillaceae</taxon>
        <taxon>Pallidibacillus</taxon>
    </lineage>
</organism>
<evidence type="ECO:0000313" key="4">
    <source>
        <dbReference type="EMBL" id="NCU17818.1"/>
    </source>
</evidence>
<dbReference type="InterPro" id="IPR011990">
    <property type="entry name" value="TPR-like_helical_dom_sf"/>
</dbReference>
<dbReference type="Proteomes" id="UP000743899">
    <property type="component" value="Unassembled WGS sequence"/>
</dbReference>
<dbReference type="PANTHER" id="PTHR45641:SF1">
    <property type="entry name" value="AAA+ ATPASE DOMAIN-CONTAINING PROTEIN"/>
    <property type="match status" value="1"/>
</dbReference>
<dbReference type="Pfam" id="PF13181">
    <property type="entry name" value="TPR_8"/>
    <property type="match status" value="3"/>
</dbReference>
<reference evidence="4 5" key="1">
    <citation type="submission" date="2020-01" db="EMBL/GenBank/DDBJ databases">
        <title>A novel Bacillus sp. from Pasinler.</title>
        <authorList>
            <person name="Adiguzel A."/>
            <person name="Ay H."/>
            <person name="Baltaci M.O."/>
        </authorList>
    </citation>
    <scope>NUCLEOTIDE SEQUENCE [LARGE SCALE GENOMIC DNA]</scope>
    <source>
        <strain evidence="4 5">P1</strain>
    </source>
</reference>
<evidence type="ECO:0000313" key="5">
    <source>
        <dbReference type="Proteomes" id="UP000743899"/>
    </source>
</evidence>
<proteinExistence type="predicted"/>
<evidence type="ECO:0000256" key="2">
    <source>
        <dbReference type="ARBA" id="ARBA00022803"/>
    </source>
</evidence>
<accession>A0ABX0A309</accession>